<name>A0A9P5P070_GYMJU</name>
<evidence type="ECO:0000256" key="1">
    <source>
        <dbReference type="SAM" id="MobiDB-lite"/>
    </source>
</evidence>
<keyword evidence="3" id="KW-1185">Reference proteome</keyword>
<gene>
    <name evidence="2" type="ORF">CPB84DRAFT_1842349</name>
</gene>
<dbReference type="EMBL" id="JADNYJ010000005">
    <property type="protein sequence ID" value="KAF8911097.1"/>
    <property type="molecule type" value="Genomic_DNA"/>
</dbReference>
<evidence type="ECO:0000313" key="2">
    <source>
        <dbReference type="EMBL" id="KAF8911097.1"/>
    </source>
</evidence>
<comment type="caution">
    <text evidence="2">The sequence shown here is derived from an EMBL/GenBank/DDBJ whole genome shotgun (WGS) entry which is preliminary data.</text>
</comment>
<dbReference type="AlphaFoldDB" id="A0A9P5P070"/>
<reference evidence="2" key="1">
    <citation type="submission" date="2020-11" db="EMBL/GenBank/DDBJ databases">
        <authorList>
            <consortium name="DOE Joint Genome Institute"/>
            <person name="Ahrendt S."/>
            <person name="Riley R."/>
            <person name="Andreopoulos W."/>
            <person name="LaButti K."/>
            <person name="Pangilinan J."/>
            <person name="Ruiz-duenas F.J."/>
            <person name="Barrasa J.M."/>
            <person name="Sanchez-Garcia M."/>
            <person name="Camarero S."/>
            <person name="Miyauchi S."/>
            <person name="Serrano A."/>
            <person name="Linde D."/>
            <person name="Babiker R."/>
            <person name="Drula E."/>
            <person name="Ayuso-Fernandez I."/>
            <person name="Pacheco R."/>
            <person name="Padilla G."/>
            <person name="Ferreira P."/>
            <person name="Barriuso J."/>
            <person name="Kellner H."/>
            <person name="Castanera R."/>
            <person name="Alfaro M."/>
            <person name="Ramirez L."/>
            <person name="Pisabarro A.G."/>
            <person name="Kuo A."/>
            <person name="Tritt A."/>
            <person name="Lipzen A."/>
            <person name="He G."/>
            <person name="Yan M."/>
            <person name="Ng V."/>
            <person name="Cullen D."/>
            <person name="Martin F."/>
            <person name="Rosso M.-N."/>
            <person name="Henrissat B."/>
            <person name="Hibbett D."/>
            <person name="Martinez A.T."/>
            <person name="Grigoriev I.V."/>
        </authorList>
    </citation>
    <scope>NUCLEOTIDE SEQUENCE</scope>
    <source>
        <strain evidence="2">AH 44721</strain>
    </source>
</reference>
<feature type="compositionally biased region" description="Polar residues" evidence="1">
    <location>
        <begin position="22"/>
        <end position="37"/>
    </location>
</feature>
<feature type="region of interest" description="Disordered" evidence="1">
    <location>
        <begin position="1"/>
        <end position="92"/>
    </location>
</feature>
<sequence length="262" mass="27074">MHLPHGQPPGVTVPQYSVPGGQLQSHAQAEGPSSGSDVSKGKQKSSTPKPEFEHVSSTSQVPYPQSEGLHMTHTDPSSKDDTAPSASTSVVVPTRAYPSCEDDSALSSSTSVAVHANASMSDMNVQRPLTSWPMPSVLMLPTATTQVAPTTTTTPPIAPATVDGRAVSSNLPTVTTTTQQASTTTVTLPIAPAAMGGRAVGSNLPTMPALDDICITPTSRTQADSAEVEDALESESPTVGRISNAAHQALCKGFHDLDKLLK</sequence>
<accession>A0A9P5P070</accession>
<feature type="compositionally biased region" description="Basic and acidic residues" evidence="1">
    <location>
        <begin position="70"/>
        <end position="82"/>
    </location>
</feature>
<dbReference type="Proteomes" id="UP000724874">
    <property type="component" value="Unassembled WGS sequence"/>
</dbReference>
<proteinExistence type="predicted"/>
<organism evidence="2 3">
    <name type="scientific">Gymnopilus junonius</name>
    <name type="common">Spectacular rustgill mushroom</name>
    <name type="synonym">Gymnopilus spectabilis subsp. junonius</name>
    <dbReference type="NCBI Taxonomy" id="109634"/>
    <lineage>
        <taxon>Eukaryota</taxon>
        <taxon>Fungi</taxon>
        <taxon>Dikarya</taxon>
        <taxon>Basidiomycota</taxon>
        <taxon>Agaricomycotina</taxon>
        <taxon>Agaricomycetes</taxon>
        <taxon>Agaricomycetidae</taxon>
        <taxon>Agaricales</taxon>
        <taxon>Agaricineae</taxon>
        <taxon>Hymenogastraceae</taxon>
        <taxon>Gymnopilus</taxon>
    </lineage>
</organism>
<evidence type="ECO:0000313" key="3">
    <source>
        <dbReference type="Proteomes" id="UP000724874"/>
    </source>
</evidence>
<protein>
    <submittedName>
        <fullName evidence="2">Uncharacterized protein</fullName>
    </submittedName>
</protein>